<feature type="domain" description="Aldehyde dehydrogenase" evidence="4">
    <location>
        <begin position="11"/>
        <end position="466"/>
    </location>
</feature>
<protein>
    <submittedName>
        <fullName evidence="5">Betaine-aldehyde dehydrogenase</fullName>
    </submittedName>
</protein>
<dbReference type="OrthoDB" id="3495787at2"/>
<dbReference type="PROSITE" id="PS00687">
    <property type="entry name" value="ALDEHYDE_DEHYDR_GLU"/>
    <property type="match status" value="1"/>
</dbReference>
<dbReference type="PANTHER" id="PTHR43353">
    <property type="entry name" value="SUCCINATE-SEMIALDEHYDE DEHYDROGENASE, MITOCHONDRIAL"/>
    <property type="match status" value="1"/>
</dbReference>
<dbReference type="GO" id="GO:0009450">
    <property type="term" value="P:gamma-aminobutyric acid catabolic process"/>
    <property type="evidence" value="ECO:0007669"/>
    <property type="project" value="TreeGrafter"/>
</dbReference>
<feature type="active site" evidence="2">
    <location>
        <position position="238"/>
    </location>
</feature>
<gene>
    <name evidence="5" type="ORF">DLJ58_03315</name>
</gene>
<keyword evidence="6" id="KW-1185">Reference proteome</keyword>
<reference evidence="5 6" key="1">
    <citation type="submission" date="2018-05" db="EMBL/GenBank/DDBJ databases">
        <title>Micromonospora from Atacama Desert.</title>
        <authorList>
            <person name="Carro L."/>
            <person name="Goodfellow M."/>
            <person name="Klenk H.-P."/>
        </authorList>
    </citation>
    <scope>NUCLEOTIDE SEQUENCE [LARGE SCALE GENOMIC DNA]</scope>
    <source>
        <strain evidence="5 6">LB32</strain>
    </source>
</reference>
<dbReference type="RefSeq" id="WP_124853792.1">
    <property type="nucleotide sequence ID" value="NZ_JBEXIG010000007.1"/>
</dbReference>
<dbReference type="Gene3D" id="3.40.605.10">
    <property type="entry name" value="Aldehyde Dehydrogenase, Chain A, domain 1"/>
    <property type="match status" value="1"/>
</dbReference>
<dbReference type="AlphaFoldDB" id="A0A3N9Y2I9"/>
<name>A0A3N9Y2I9_9ACTN</name>
<evidence type="ECO:0000256" key="2">
    <source>
        <dbReference type="PROSITE-ProRule" id="PRU10007"/>
    </source>
</evidence>
<evidence type="ECO:0000256" key="1">
    <source>
        <dbReference type="ARBA" id="ARBA00023002"/>
    </source>
</evidence>
<keyword evidence="1 3" id="KW-0560">Oxidoreductase</keyword>
<dbReference type="GO" id="GO:0004777">
    <property type="term" value="F:succinate-semialdehyde dehydrogenase (NAD+) activity"/>
    <property type="evidence" value="ECO:0007669"/>
    <property type="project" value="TreeGrafter"/>
</dbReference>
<evidence type="ECO:0000256" key="3">
    <source>
        <dbReference type="RuleBase" id="RU003345"/>
    </source>
</evidence>
<evidence type="ECO:0000313" key="5">
    <source>
        <dbReference type="EMBL" id="RQX13567.1"/>
    </source>
</evidence>
<dbReference type="InterPro" id="IPR016161">
    <property type="entry name" value="Ald_DH/histidinol_DH"/>
</dbReference>
<accession>A0A3N9Y2I9</accession>
<dbReference type="Gene3D" id="3.40.309.10">
    <property type="entry name" value="Aldehyde Dehydrogenase, Chain A, domain 2"/>
    <property type="match status" value="1"/>
</dbReference>
<dbReference type="InterPro" id="IPR016160">
    <property type="entry name" value="Ald_DH_CS_CYS"/>
</dbReference>
<dbReference type="Pfam" id="PF00171">
    <property type="entry name" value="Aldedh"/>
    <property type="match status" value="1"/>
</dbReference>
<dbReference type="InterPro" id="IPR029510">
    <property type="entry name" value="Ald_DH_CS_GLU"/>
</dbReference>
<proteinExistence type="inferred from homology"/>
<dbReference type="Proteomes" id="UP000266889">
    <property type="component" value="Unassembled WGS sequence"/>
</dbReference>
<dbReference type="PANTHER" id="PTHR43353:SF5">
    <property type="entry name" value="SUCCINATE-SEMIALDEHYDE DEHYDROGENASE, MITOCHONDRIAL"/>
    <property type="match status" value="1"/>
</dbReference>
<evidence type="ECO:0000313" key="6">
    <source>
        <dbReference type="Proteomes" id="UP000266889"/>
    </source>
</evidence>
<comment type="similarity">
    <text evidence="3">Belongs to the aldehyde dehydrogenase family.</text>
</comment>
<dbReference type="InterPro" id="IPR016163">
    <property type="entry name" value="Ald_DH_C"/>
</dbReference>
<dbReference type="EMBL" id="QGSY01000087">
    <property type="protein sequence ID" value="RQX13567.1"/>
    <property type="molecule type" value="Genomic_DNA"/>
</dbReference>
<dbReference type="SUPFAM" id="SSF53720">
    <property type="entry name" value="ALDH-like"/>
    <property type="match status" value="1"/>
</dbReference>
<dbReference type="PROSITE" id="PS00070">
    <property type="entry name" value="ALDEHYDE_DEHYDR_CYS"/>
    <property type="match status" value="1"/>
</dbReference>
<comment type="caution">
    <text evidence="5">The sequence shown here is derived from an EMBL/GenBank/DDBJ whole genome shotgun (WGS) entry which is preliminary data.</text>
</comment>
<dbReference type="InterPro" id="IPR016162">
    <property type="entry name" value="Ald_DH_N"/>
</dbReference>
<evidence type="ECO:0000259" key="4">
    <source>
        <dbReference type="Pfam" id="PF00171"/>
    </source>
</evidence>
<organism evidence="5 6">
    <name type="scientific">Micromonospora arida</name>
    <dbReference type="NCBI Taxonomy" id="2203715"/>
    <lineage>
        <taxon>Bacteria</taxon>
        <taxon>Bacillati</taxon>
        <taxon>Actinomycetota</taxon>
        <taxon>Actinomycetes</taxon>
        <taxon>Micromonosporales</taxon>
        <taxon>Micromonosporaceae</taxon>
        <taxon>Micromonospora</taxon>
    </lineage>
</organism>
<sequence>MTTPGVGRHGTVIERENPSRTSELVGTVGVDGPERVDALVRRADAAQRSWAATGIARRLAALAAGADAIAGRLEPLAELLARESGKVLADCRGEVGFAGTYLRWVVEHAPAAYADREIDDAAGRLLRLPRPYGVVAAITPWNAPIILTLLKVAPALAAGNAMVVKPSPLAPLAVSEVLRLLAGALPDGTLAVVHGDAAAGAALVGHPLVRKVAFTGGGVAARQVAATAATQTTPVVLELGGNDAAIFLPDADLGTEPMRRLVLASFATSGQVCMAAKRLYVHRSRRDEFVAAYRAAAAEVLRVGDALTPGVSMGPVISAGAVARIERIVAAAVARGATALPLGTVDGGTDLAGGYFVAPTLVLNAPDDAEVITGEQFGPTVPLLLYDDEEELLARVNADELGLGGSVWSADEERAFALARRVEAGFVFVNTHNRTGLSLRAPFGGVKRSGYGREYAEEGLAEYAQTCVVHAPGPFRPGGAGLPANAYPG</sequence>
<dbReference type="InterPro" id="IPR050740">
    <property type="entry name" value="Aldehyde_DH_Superfamily"/>
</dbReference>
<dbReference type="InterPro" id="IPR015590">
    <property type="entry name" value="Aldehyde_DH_dom"/>
</dbReference>